<dbReference type="AlphaFoldDB" id="A0A096AN53"/>
<evidence type="ECO:0000313" key="1">
    <source>
        <dbReference type="EMBL" id="KGF48523.1"/>
    </source>
</evidence>
<dbReference type="Proteomes" id="UP000029538">
    <property type="component" value="Unassembled WGS sequence"/>
</dbReference>
<evidence type="ECO:0000313" key="2">
    <source>
        <dbReference type="Proteomes" id="UP000029538"/>
    </source>
</evidence>
<reference evidence="1 2" key="1">
    <citation type="submission" date="2014-07" db="EMBL/GenBank/DDBJ databases">
        <authorList>
            <person name="McCorrison J."/>
            <person name="Sanka R."/>
            <person name="Torralba M."/>
            <person name="Gillis M."/>
            <person name="Haft D.H."/>
            <person name="Methe B."/>
            <person name="Sutton G."/>
            <person name="Nelson K.E."/>
        </authorList>
    </citation>
    <scope>NUCLEOTIDE SEQUENCE [LARGE SCALE GENOMIC DNA]</scope>
    <source>
        <strain evidence="1 2">DNF00882</strain>
    </source>
</reference>
<comment type="caution">
    <text evidence="1">The sequence shown here is derived from an EMBL/GenBank/DDBJ whole genome shotgun (WGS) entry which is preliminary data.</text>
</comment>
<proteinExistence type="predicted"/>
<name>A0A096AN53_9BACT</name>
<dbReference type="RefSeq" id="WP_036884038.1">
    <property type="nucleotide sequence ID" value="NZ_JRNR01000091.1"/>
</dbReference>
<dbReference type="EMBL" id="JRNR01000091">
    <property type="protein sequence ID" value="KGF48523.1"/>
    <property type="molecule type" value="Genomic_DNA"/>
</dbReference>
<sequence>MERNKYSKIILSEAEQQWMRDNFCNTKNAEVAEHLGISHRTVVRIAREMGLVKHPEFTKAMQRNASEHAARRNRANGGNAGAKNLLIYGKAYQFKKGERQKDKMSAEAFEAMHRHIGEQRKKTFKAEKRRVIFGLEQKTKLRVVQAPKEKICFRNGLRKKGYEIARASNEAFITAATHRSEVMERRAISMGISFTSI</sequence>
<protein>
    <submittedName>
        <fullName evidence="1">RpiR family transcriptional regulator</fullName>
    </submittedName>
</protein>
<accession>A0A096AN53</accession>
<organism evidence="1 2">
    <name type="scientific">Prevotella disiens DNF00882</name>
    <dbReference type="NCBI Taxonomy" id="1401075"/>
    <lineage>
        <taxon>Bacteria</taxon>
        <taxon>Pseudomonadati</taxon>
        <taxon>Bacteroidota</taxon>
        <taxon>Bacteroidia</taxon>
        <taxon>Bacteroidales</taxon>
        <taxon>Prevotellaceae</taxon>
        <taxon>Prevotella</taxon>
    </lineage>
</organism>
<gene>
    <name evidence="1" type="ORF">HMPREF0654_08820</name>
</gene>